<evidence type="ECO:0000313" key="2">
    <source>
        <dbReference type="Proteomes" id="UP000602510"/>
    </source>
</evidence>
<evidence type="ECO:0000313" key="1">
    <source>
        <dbReference type="EMBL" id="KAF4036398.1"/>
    </source>
</evidence>
<name>A0A833SNJ2_PHYIN</name>
<accession>A0A833SNJ2</accession>
<reference evidence="1" key="1">
    <citation type="submission" date="2020-04" db="EMBL/GenBank/DDBJ databases">
        <title>Hybrid Assembly of Korean Phytophthora infestans isolates.</title>
        <authorList>
            <person name="Prokchorchik M."/>
            <person name="Lee Y."/>
            <person name="Seo J."/>
            <person name="Cho J.-H."/>
            <person name="Park Y.-E."/>
            <person name="Jang D.-C."/>
            <person name="Im J.-S."/>
            <person name="Choi J.-G."/>
            <person name="Park H.-J."/>
            <person name="Lee G.-B."/>
            <person name="Lee Y.-G."/>
            <person name="Hong S.-Y."/>
            <person name="Cho K."/>
            <person name="Sohn K.H."/>
        </authorList>
    </citation>
    <scope>NUCLEOTIDE SEQUENCE</scope>
    <source>
        <strain evidence="1">KR_1_A1</strain>
    </source>
</reference>
<protein>
    <submittedName>
        <fullName evidence="1">Uncharacterized protein</fullName>
    </submittedName>
</protein>
<dbReference type="AlphaFoldDB" id="A0A833SNJ2"/>
<organism evidence="1 2">
    <name type="scientific">Phytophthora infestans</name>
    <name type="common">Potato late blight agent</name>
    <name type="synonym">Botrytis infestans</name>
    <dbReference type="NCBI Taxonomy" id="4787"/>
    <lineage>
        <taxon>Eukaryota</taxon>
        <taxon>Sar</taxon>
        <taxon>Stramenopiles</taxon>
        <taxon>Oomycota</taxon>
        <taxon>Peronosporomycetes</taxon>
        <taxon>Peronosporales</taxon>
        <taxon>Peronosporaceae</taxon>
        <taxon>Phytophthora</taxon>
    </lineage>
</organism>
<comment type="caution">
    <text evidence="1">The sequence shown here is derived from an EMBL/GenBank/DDBJ whole genome shotgun (WGS) entry which is preliminary data.</text>
</comment>
<keyword evidence="2" id="KW-1185">Reference proteome</keyword>
<sequence length="65" mass="7703">MQLRLDDMLTETLGTKALALQRDASRMPVALRPASRTRLPCRISWHYYIMSSMYKWYMQSSAIKY</sequence>
<dbReference type="Proteomes" id="UP000602510">
    <property type="component" value="Unassembled WGS sequence"/>
</dbReference>
<proteinExistence type="predicted"/>
<gene>
    <name evidence="1" type="ORF">GN244_ATG11508</name>
</gene>
<dbReference type="EMBL" id="WSZM01000267">
    <property type="protein sequence ID" value="KAF4036398.1"/>
    <property type="molecule type" value="Genomic_DNA"/>
</dbReference>